<evidence type="ECO:0000313" key="3">
    <source>
        <dbReference type="EMBL" id="MBB4966270.1"/>
    </source>
</evidence>
<feature type="transmembrane region" description="Helical" evidence="2">
    <location>
        <begin position="302"/>
        <end position="322"/>
    </location>
</feature>
<feature type="region of interest" description="Disordered" evidence="1">
    <location>
        <begin position="267"/>
        <end position="286"/>
    </location>
</feature>
<dbReference type="InterPro" id="IPR011009">
    <property type="entry name" value="Kinase-like_dom_sf"/>
</dbReference>
<protein>
    <recommendedName>
        <fullName evidence="5">Protein kinase domain-containing protein</fullName>
    </recommendedName>
</protein>
<evidence type="ECO:0000256" key="2">
    <source>
        <dbReference type="SAM" id="Phobius"/>
    </source>
</evidence>
<keyword evidence="4" id="KW-1185">Reference proteome</keyword>
<accession>A0A7W7T6U1</accession>
<keyword evidence="2" id="KW-1133">Transmembrane helix</keyword>
<name>A0A7W7T6U1_9PSEU</name>
<dbReference type="Gene3D" id="1.10.510.10">
    <property type="entry name" value="Transferase(Phosphotransferase) domain 1"/>
    <property type="match status" value="1"/>
</dbReference>
<dbReference type="RefSeq" id="WP_184670163.1">
    <property type="nucleotide sequence ID" value="NZ_BAABAI010000026.1"/>
</dbReference>
<dbReference type="EMBL" id="JACHJS010000001">
    <property type="protein sequence ID" value="MBB4966270.1"/>
    <property type="molecule type" value="Genomic_DNA"/>
</dbReference>
<comment type="caution">
    <text evidence="3">The sequence shown here is derived from an EMBL/GenBank/DDBJ whole genome shotgun (WGS) entry which is preliminary data.</text>
</comment>
<keyword evidence="2" id="KW-0812">Transmembrane</keyword>
<organism evidence="3 4">
    <name type="scientific">Saccharothrix violaceirubra</name>
    <dbReference type="NCBI Taxonomy" id="413306"/>
    <lineage>
        <taxon>Bacteria</taxon>
        <taxon>Bacillati</taxon>
        <taxon>Actinomycetota</taxon>
        <taxon>Actinomycetes</taxon>
        <taxon>Pseudonocardiales</taxon>
        <taxon>Pseudonocardiaceae</taxon>
        <taxon>Saccharothrix</taxon>
    </lineage>
</organism>
<evidence type="ECO:0000256" key="1">
    <source>
        <dbReference type="SAM" id="MobiDB-lite"/>
    </source>
</evidence>
<keyword evidence="2" id="KW-0472">Membrane</keyword>
<sequence length="325" mass="34541">MTDRTPDEYDGHDPDGRPRRWWLTPVAPVDFGDSVLSTTLVRDTDDIEYVLRVVPSGGGIDAERALDNEIRALLRLHRRYAHDHPAELPGLVGYGFDAATQFALLAARQGVVDGHRTATLLTDHRRAYVAGLFRALDHVGAAGLVHGGLGPATVRWNGETAVVVNFEHALSAGERARPGTPPVHPGDDVRAGGLIAYRVLTGREPAIGRADFLATAPPEVAALLADVFHAEPGSRPSAAEVSGRLAAAGAPAAPVDEDAGLAEGRVRFDRRHRATPPDPVSESDEEVAIPAPVAKRVRGRDLLMYFVLVVAVVALVLAAALGRLS</sequence>
<gene>
    <name evidence="3" type="ORF">F4559_003629</name>
</gene>
<proteinExistence type="predicted"/>
<dbReference type="Proteomes" id="UP000542674">
    <property type="component" value="Unassembled WGS sequence"/>
</dbReference>
<evidence type="ECO:0000313" key="4">
    <source>
        <dbReference type="Proteomes" id="UP000542674"/>
    </source>
</evidence>
<dbReference type="AlphaFoldDB" id="A0A7W7T6U1"/>
<evidence type="ECO:0008006" key="5">
    <source>
        <dbReference type="Google" id="ProtNLM"/>
    </source>
</evidence>
<dbReference type="SUPFAM" id="SSF56112">
    <property type="entry name" value="Protein kinase-like (PK-like)"/>
    <property type="match status" value="1"/>
</dbReference>
<reference evidence="3 4" key="1">
    <citation type="submission" date="2020-08" db="EMBL/GenBank/DDBJ databases">
        <title>Sequencing the genomes of 1000 actinobacteria strains.</title>
        <authorList>
            <person name="Klenk H.-P."/>
        </authorList>
    </citation>
    <scope>NUCLEOTIDE SEQUENCE [LARGE SCALE GENOMIC DNA]</scope>
    <source>
        <strain evidence="3 4">DSM 45084</strain>
    </source>
</reference>